<keyword evidence="4" id="KW-1185">Reference proteome</keyword>
<dbReference type="EMBL" id="NBII01000003">
    <property type="protein sequence ID" value="PAV20370.1"/>
    <property type="molecule type" value="Genomic_DNA"/>
</dbReference>
<evidence type="ECO:0000313" key="4">
    <source>
        <dbReference type="Proteomes" id="UP000217199"/>
    </source>
</evidence>
<accession>A0A286ULB4</accession>
<keyword evidence="2" id="KW-1133">Transmembrane helix</keyword>
<evidence type="ECO:0000256" key="2">
    <source>
        <dbReference type="SAM" id="Phobius"/>
    </source>
</evidence>
<sequence length="149" mass="16455">MFSTADLSNVITFLTALPVMIFFAQNIIGELKHIPIPAPAESFTGVASDHRSGEATNNEELPPPYSPGDFGRRFFRSRQLAVNNYINALLLHGERSARHTSRERVPRSGAMSSLPASRNRVEGNLQTRRMNRRNGSPARLPALALSTRA</sequence>
<feature type="region of interest" description="Disordered" evidence="1">
    <location>
        <begin position="96"/>
        <end position="149"/>
    </location>
</feature>
<proteinExistence type="predicted"/>
<dbReference type="Proteomes" id="UP000217199">
    <property type="component" value="Unassembled WGS sequence"/>
</dbReference>
<feature type="transmembrane region" description="Helical" evidence="2">
    <location>
        <begin position="6"/>
        <end position="24"/>
    </location>
</feature>
<keyword evidence="2" id="KW-0472">Membrane</keyword>
<evidence type="ECO:0000256" key="1">
    <source>
        <dbReference type="SAM" id="MobiDB-lite"/>
    </source>
</evidence>
<feature type="region of interest" description="Disordered" evidence="1">
    <location>
        <begin position="45"/>
        <end position="70"/>
    </location>
</feature>
<organism evidence="3 4">
    <name type="scientific">Pyrrhoderma noxium</name>
    <dbReference type="NCBI Taxonomy" id="2282107"/>
    <lineage>
        <taxon>Eukaryota</taxon>
        <taxon>Fungi</taxon>
        <taxon>Dikarya</taxon>
        <taxon>Basidiomycota</taxon>
        <taxon>Agaricomycotina</taxon>
        <taxon>Agaricomycetes</taxon>
        <taxon>Hymenochaetales</taxon>
        <taxon>Hymenochaetaceae</taxon>
        <taxon>Pyrrhoderma</taxon>
    </lineage>
</organism>
<protein>
    <submittedName>
        <fullName evidence="3">Uncharacterized protein</fullName>
    </submittedName>
</protein>
<evidence type="ECO:0000313" key="3">
    <source>
        <dbReference type="EMBL" id="PAV20370.1"/>
    </source>
</evidence>
<name>A0A286ULB4_9AGAM</name>
<reference evidence="3 4" key="1">
    <citation type="journal article" date="2017" name="Mol. Ecol.">
        <title>Comparative and population genomic landscape of Phellinus noxius: A hypervariable fungus causing root rot in trees.</title>
        <authorList>
            <person name="Chung C.L."/>
            <person name="Lee T.J."/>
            <person name="Akiba M."/>
            <person name="Lee H.H."/>
            <person name="Kuo T.H."/>
            <person name="Liu D."/>
            <person name="Ke H.M."/>
            <person name="Yokoi T."/>
            <person name="Roa M.B."/>
            <person name="Lu M.J."/>
            <person name="Chang Y.Y."/>
            <person name="Ann P.J."/>
            <person name="Tsai J.N."/>
            <person name="Chen C.Y."/>
            <person name="Tzean S.S."/>
            <person name="Ota Y."/>
            <person name="Hattori T."/>
            <person name="Sahashi N."/>
            <person name="Liou R.F."/>
            <person name="Kikuchi T."/>
            <person name="Tsai I.J."/>
        </authorList>
    </citation>
    <scope>NUCLEOTIDE SEQUENCE [LARGE SCALE GENOMIC DNA]</scope>
    <source>
        <strain evidence="3 4">FFPRI411160</strain>
    </source>
</reference>
<feature type="compositionally biased region" description="Basic and acidic residues" evidence="1">
    <location>
        <begin position="96"/>
        <end position="106"/>
    </location>
</feature>
<dbReference type="InParanoid" id="A0A286ULB4"/>
<gene>
    <name evidence="3" type="ORF">PNOK_0299700</name>
</gene>
<comment type="caution">
    <text evidence="3">The sequence shown here is derived from an EMBL/GenBank/DDBJ whole genome shotgun (WGS) entry which is preliminary data.</text>
</comment>
<keyword evidence="2" id="KW-0812">Transmembrane</keyword>
<dbReference type="AlphaFoldDB" id="A0A286ULB4"/>